<evidence type="ECO:0000313" key="2">
    <source>
        <dbReference type="EMBL" id="AZR72963.1"/>
    </source>
</evidence>
<keyword evidence="1" id="KW-0472">Membrane</keyword>
<evidence type="ECO:0000313" key="3">
    <source>
        <dbReference type="Proteomes" id="UP000267250"/>
    </source>
</evidence>
<evidence type="ECO:0000256" key="1">
    <source>
        <dbReference type="SAM" id="Phobius"/>
    </source>
</evidence>
<proteinExistence type="predicted"/>
<sequence length="226" mass="25730">MFFILLFFIIILLFPYLLVPFLLILGFMIIFIPYKFTLESIITLLITPGQLIKIAFNPRLRKNHGLEHATVNVLEEYLGLQNLAGYATNDGFYILNSPDPHLVEKAARVGLERLKRGEKDLVIHRRCGTSMVVANLTSAIIFLFLLFKTGMFNIFYVLIAISIANVISPFLSVWVQKVATTSSEVEGMIILGVEYDIENLYWFGFKIPKASDKVFVRTGEIEIGRF</sequence>
<name>A0A3Q9HPS7_9FIRM</name>
<accession>A0A3Q9HPS7</accession>
<protein>
    <submittedName>
        <fullName evidence="2">Uncharacterized protein</fullName>
    </submittedName>
</protein>
<dbReference type="KEGG" id="aft:BBF96_05875"/>
<reference evidence="2 3" key="1">
    <citation type="submission" date="2016-07" db="EMBL/GenBank/DDBJ databases">
        <title>Genome and transcriptome analysis of iron-reducing fermentative bacteria Anoxybacter fermentans.</title>
        <authorList>
            <person name="Zeng X."/>
            <person name="Shao Z."/>
        </authorList>
    </citation>
    <scope>NUCLEOTIDE SEQUENCE [LARGE SCALE GENOMIC DNA]</scope>
    <source>
        <strain evidence="2 3">DY22613</strain>
    </source>
</reference>
<keyword evidence="1" id="KW-0812">Transmembrane</keyword>
<keyword evidence="3" id="KW-1185">Reference proteome</keyword>
<dbReference type="AlphaFoldDB" id="A0A3Q9HPS7"/>
<dbReference type="Proteomes" id="UP000267250">
    <property type="component" value="Chromosome"/>
</dbReference>
<dbReference type="RefSeq" id="WP_127016297.1">
    <property type="nucleotide sequence ID" value="NZ_CP016379.1"/>
</dbReference>
<feature type="transmembrane region" description="Helical" evidence="1">
    <location>
        <begin position="6"/>
        <end position="32"/>
    </location>
</feature>
<dbReference type="Pfam" id="PF19928">
    <property type="entry name" value="DUF6391"/>
    <property type="match status" value="1"/>
</dbReference>
<keyword evidence="1" id="KW-1133">Transmembrane helix</keyword>
<organism evidence="2 3">
    <name type="scientific">Anoxybacter fermentans</name>
    <dbReference type="NCBI Taxonomy" id="1323375"/>
    <lineage>
        <taxon>Bacteria</taxon>
        <taxon>Bacillati</taxon>
        <taxon>Bacillota</taxon>
        <taxon>Clostridia</taxon>
        <taxon>Halanaerobiales</taxon>
        <taxon>Anoxybacter</taxon>
    </lineage>
</organism>
<feature type="transmembrane region" description="Helical" evidence="1">
    <location>
        <begin position="153"/>
        <end position="175"/>
    </location>
</feature>
<gene>
    <name evidence="2" type="ORF">BBF96_05875</name>
</gene>
<feature type="transmembrane region" description="Helical" evidence="1">
    <location>
        <begin position="127"/>
        <end position="147"/>
    </location>
</feature>
<dbReference type="OrthoDB" id="162726at2"/>
<dbReference type="EMBL" id="CP016379">
    <property type="protein sequence ID" value="AZR72963.1"/>
    <property type="molecule type" value="Genomic_DNA"/>
</dbReference>